<accession>A0A562UF93</accession>
<evidence type="ECO:0000259" key="3">
    <source>
        <dbReference type="PROSITE" id="PS50110"/>
    </source>
</evidence>
<dbReference type="AlphaFoldDB" id="A0A562UF93"/>
<dbReference type="InterPro" id="IPR050595">
    <property type="entry name" value="Bact_response_regulator"/>
</dbReference>
<evidence type="ECO:0000313" key="4">
    <source>
        <dbReference type="EMBL" id="TWJ04444.1"/>
    </source>
</evidence>
<organism evidence="4 5">
    <name type="scientific">Mucilaginibacter frigoritolerans</name>
    <dbReference type="NCBI Taxonomy" id="652788"/>
    <lineage>
        <taxon>Bacteria</taxon>
        <taxon>Pseudomonadati</taxon>
        <taxon>Bacteroidota</taxon>
        <taxon>Sphingobacteriia</taxon>
        <taxon>Sphingobacteriales</taxon>
        <taxon>Sphingobacteriaceae</taxon>
        <taxon>Mucilaginibacter</taxon>
    </lineage>
</organism>
<feature type="domain" description="Response regulatory" evidence="3">
    <location>
        <begin position="25"/>
        <end position="138"/>
    </location>
</feature>
<name>A0A562UF93_9SPHI</name>
<gene>
    <name evidence="4" type="ORF">JN11_00153</name>
</gene>
<dbReference type="SMART" id="SM00448">
    <property type="entry name" value="REC"/>
    <property type="match status" value="1"/>
</dbReference>
<dbReference type="InterPro" id="IPR001789">
    <property type="entry name" value="Sig_transdc_resp-reg_receiver"/>
</dbReference>
<sequence>MQKQFINLLVFVYDMNLVNLDMGKCIVILEDEKATLEMMEMALEDEGYDVIAINHHEPPEYIIDFAPQLILLDVRLSNGYGHLLCEDLKKNPRTSKIPVILVSGAGNLEKIAKDCNANNYLSKPFDMDELLKITRKYI</sequence>
<dbReference type="PROSITE" id="PS50110">
    <property type="entry name" value="RESPONSE_REGULATORY"/>
    <property type="match status" value="1"/>
</dbReference>
<keyword evidence="5" id="KW-1185">Reference proteome</keyword>
<dbReference type="InterPro" id="IPR011006">
    <property type="entry name" value="CheY-like_superfamily"/>
</dbReference>
<evidence type="ECO:0000256" key="2">
    <source>
        <dbReference type="PROSITE-ProRule" id="PRU00169"/>
    </source>
</evidence>
<dbReference type="SUPFAM" id="SSF52172">
    <property type="entry name" value="CheY-like"/>
    <property type="match status" value="1"/>
</dbReference>
<evidence type="ECO:0000256" key="1">
    <source>
        <dbReference type="ARBA" id="ARBA00022553"/>
    </source>
</evidence>
<keyword evidence="1 2" id="KW-0597">Phosphoprotein</keyword>
<dbReference type="Pfam" id="PF00072">
    <property type="entry name" value="Response_reg"/>
    <property type="match status" value="1"/>
</dbReference>
<comment type="caution">
    <text evidence="4">The sequence shown here is derived from an EMBL/GenBank/DDBJ whole genome shotgun (WGS) entry which is preliminary data.</text>
</comment>
<dbReference type="Gene3D" id="3.40.50.2300">
    <property type="match status" value="1"/>
</dbReference>
<dbReference type="PANTHER" id="PTHR44591">
    <property type="entry name" value="STRESS RESPONSE REGULATOR PROTEIN 1"/>
    <property type="match status" value="1"/>
</dbReference>
<dbReference type="EMBL" id="VLLI01000001">
    <property type="protein sequence ID" value="TWJ04444.1"/>
    <property type="molecule type" value="Genomic_DNA"/>
</dbReference>
<dbReference type="OrthoDB" id="9789181at2"/>
<dbReference type="Proteomes" id="UP000317010">
    <property type="component" value="Unassembled WGS sequence"/>
</dbReference>
<evidence type="ECO:0000313" key="5">
    <source>
        <dbReference type="Proteomes" id="UP000317010"/>
    </source>
</evidence>
<reference evidence="4 5" key="1">
    <citation type="submission" date="2019-07" db="EMBL/GenBank/DDBJ databases">
        <title>Genomic Encyclopedia of Archaeal and Bacterial Type Strains, Phase II (KMG-II): from individual species to whole genera.</title>
        <authorList>
            <person name="Goeker M."/>
        </authorList>
    </citation>
    <scope>NUCLEOTIDE SEQUENCE [LARGE SCALE GENOMIC DNA]</scope>
    <source>
        <strain evidence="4 5">ATCC BAA-1854</strain>
    </source>
</reference>
<dbReference type="PANTHER" id="PTHR44591:SF3">
    <property type="entry name" value="RESPONSE REGULATORY DOMAIN-CONTAINING PROTEIN"/>
    <property type="match status" value="1"/>
</dbReference>
<dbReference type="GO" id="GO:0000160">
    <property type="term" value="P:phosphorelay signal transduction system"/>
    <property type="evidence" value="ECO:0007669"/>
    <property type="project" value="InterPro"/>
</dbReference>
<proteinExistence type="predicted"/>
<dbReference type="RefSeq" id="WP_144908671.1">
    <property type="nucleotide sequence ID" value="NZ_VLLI01000001.1"/>
</dbReference>
<protein>
    <submittedName>
        <fullName evidence="4">Two-component system response regulator RpaA</fullName>
    </submittedName>
</protein>
<feature type="modified residue" description="4-aspartylphosphate" evidence="2">
    <location>
        <position position="73"/>
    </location>
</feature>